<keyword evidence="14" id="KW-1185">Reference proteome</keyword>
<evidence type="ECO:0000256" key="3">
    <source>
        <dbReference type="ARBA" id="ARBA00022475"/>
    </source>
</evidence>
<evidence type="ECO:0000259" key="10">
    <source>
        <dbReference type="Pfam" id="PF02397"/>
    </source>
</evidence>
<evidence type="ECO:0000256" key="1">
    <source>
        <dbReference type="ARBA" id="ARBA00004236"/>
    </source>
</evidence>
<evidence type="ECO:0000313" key="14">
    <source>
        <dbReference type="Proteomes" id="UP000294958"/>
    </source>
</evidence>
<evidence type="ECO:0000256" key="2">
    <source>
        <dbReference type="ARBA" id="ARBA00006464"/>
    </source>
</evidence>
<dbReference type="eggNOG" id="COG2148">
    <property type="taxonomic scope" value="Bacteria"/>
</dbReference>
<dbReference type="PANTHER" id="PTHR30576">
    <property type="entry name" value="COLANIC BIOSYNTHESIS UDP-GLUCOSE LIPID CARRIER TRANSFERASE"/>
    <property type="match status" value="1"/>
</dbReference>
<evidence type="ECO:0000313" key="13">
    <source>
        <dbReference type="Proteomes" id="UP000019849"/>
    </source>
</evidence>
<evidence type="ECO:0000256" key="4">
    <source>
        <dbReference type="ARBA" id="ARBA00022679"/>
    </source>
</evidence>
<gene>
    <name evidence="11" type="ORF">BG36_22250</name>
    <name evidence="12" type="ORF">DES43_106110</name>
</gene>
<organism evidence="11 13">
    <name type="scientific">Aquamicrobium defluvii</name>
    <dbReference type="NCBI Taxonomy" id="69279"/>
    <lineage>
        <taxon>Bacteria</taxon>
        <taxon>Pseudomonadati</taxon>
        <taxon>Pseudomonadota</taxon>
        <taxon>Alphaproteobacteria</taxon>
        <taxon>Hyphomicrobiales</taxon>
        <taxon>Phyllobacteriaceae</taxon>
        <taxon>Aquamicrobium</taxon>
    </lineage>
</organism>
<keyword evidence="7 9" id="KW-0472">Membrane</keyword>
<dbReference type="PANTHER" id="PTHR30576:SF4">
    <property type="entry name" value="UNDECAPRENYL-PHOSPHATE GALACTOSE PHOSPHOTRANSFERASE"/>
    <property type="match status" value="1"/>
</dbReference>
<accession>A0A011UU28</accession>
<dbReference type="InterPro" id="IPR003362">
    <property type="entry name" value="Bact_transf"/>
</dbReference>
<evidence type="ECO:0000256" key="5">
    <source>
        <dbReference type="ARBA" id="ARBA00022692"/>
    </source>
</evidence>
<comment type="subcellular location">
    <subcellularLocation>
        <location evidence="1">Cell membrane</location>
    </subcellularLocation>
</comment>
<dbReference type="GO" id="GO:0005886">
    <property type="term" value="C:plasma membrane"/>
    <property type="evidence" value="ECO:0007669"/>
    <property type="project" value="UniProtKB-SubCell"/>
</dbReference>
<dbReference type="HOGENOM" id="CLU_024920_1_0_5"/>
<sequence length="226" mass="25216">MQDAAVSIPAAASSGFVHVWSHPLGGRPKRALDIAVAATALIAALPLMLVVALLIRLTSRGPVIFSHQRIGFNGSTFRCYKFRTMVRDAEERLHAHLAADPQAAEEWRRSRKLKRDPRLTVPGSLLRKSSLDELPQLFNILRGDMSCVGPRPIVAEELRRYGPVAKDYLRTRPGLTGLWQVTGRDSVDYAGRVLLDAQYVRNWSMRTDFLILIRTAGAVMKFDRAS</sequence>
<dbReference type="EMBL" id="JENY01000007">
    <property type="protein sequence ID" value="EXL09373.1"/>
    <property type="molecule type" value="Genomic_DNA"/>
</dbReference>
<evidence type="ECO:0000256" key="9">
    <source>
        <dbReference type="SAM" id="Phobius"/>
    </source>
</evidence>
<feature type="domain" description="Bacterial sugar transferase" evidence="10">
    <location>
        <begin position="29"/>
        <end position="221"/>
    </location>
</feature>
<comment type="similarity">
    <text evidence="2">Belongs to the bacterial sugar transferase family.</text>
</comment>
<evidence type="ECO:0000313" key="12">
    <source>
        <dbReference type="EMBL" id="TDR36211.1"/>
    </source>
</evidence>
<dbReference type="AlphaFoldDB" id="A0A011UU28"/>
<reference evidence="12 14" key="2">
    <citation type="submission" date="2019-03" db="EMBL/GenBank/DDBJ databases">
        <title>Genomic Encyclopedia of Type Strains, Phase IV (KMG-IV): sequencing the most valuable type-strain genomes for metagenomic binning, comparative biology and taxonomic classification.</title>
        <authorList>
            <person name="Goeker M."/>
        </authorList>
    </citation>
    <scope>NUCLEOTIDE SEQUENCE [LARGE SCALE GENOMIC DNA]</scope>
    <source>
        <strain evidence="12 14">DSM 11603</strain>
    </source>
</reference>
<name>A0A011UU28_9HYPH</name>
<keyword evidence="3" id="KW-1003">Cell membrane</keyword>
<reference evidence="11 13" key="1">
    <citation type="submission" date="2014-02" db="EMBL/GenBank/DDBJ databases">
        <title>Aquamicrobium defluvii Genome sequencing.</title>
        <authorList>
            <person name="Wang X."/>
        </authorList>
    </citation>
    <scope>NUCLEOTIDE SEQUENCE [LARGE SCALE GENOMIC DNA]</scope>
    <source>
        <strain evidence="11 13">W13Z1</strain>
    </source>
</reference>
<dbReference type="GO" id="GO:0000271">
    <property type="term" value="P:polysaccharide biosynthetic process"/>
    <property type="evidence" value="ECO:0007669"/>
    <property type="project" value="UniProtKB-KW"/>
</dbReference>
<dbReference type="PATRIC" id="fig|69279.3.peg.1371"/>
<keyword evidence="5 9" id="KW-0812">Transmembrane</keyword>
<keyword evidence="6 9" id="KW-1133">Transmembrane helix</keyword>
<dbReference type="RefSeq" id="WP_084496435.1">
    <property type="nucleotide sequence ID" value="NZ_KK073881.1"/>
</dbReference>
<feature type="transmembrane region" description="Helical" evidence="9">
    <location>
        <begin position="34"/>
        <end position="55"/>
    </location>
</feature>
<dbReference type="Pfam" id="PF02397">
    <property type="entry name" value="Bac_transf"/>
    <property type="match status" value="1"/>
</dbReference>
<evidence type="ECO:0000256" key="7">
    <source>
        <dbReference type="ARBA" id="ARBA00023136"/>
    </source>
</evidence>
<dbReference type="Proteomes" id="UP000019849">
    <property type="component" value="Unassembled WGS sequence"/>
</dbReference>
<dbReference type="EMBL" id="SNZF01000006">
    <property type="protein sequence ID" value="TDR36211.1"/>
    <property type="molecule type" value="Genomic_DNA"/>
</dbReference>
<dbReference type="OrthoDB" id="9808602at2"/>
<dbReference type="Proteomes" id="UP000294958">
    <property type="component" value="Unassembled WGS sequence"/>
</dbReference>
<dbReference type="STRING" id="69279.BG36_22250"/>
<evidence type="ECO:0000313" key="11">
    <source>
        <dbReference type="EMBL" id="EXL09373.1"/>
    </source>
</evidence>
<evidence type="ECO:0000256" key="8">
    <source>
        <dbReference type="ARBA" id="ARBA00023169"/>
    </source>
</evidence>
<dbReference type="GO" id="GO:0016780">
    <property type="term" value="F:phosphotransferase activity, for other substituted phosphate groups"/>
    <property type="evidence" value="ECO:0007669"/>
    <property type="project" value="TreeGrafter"/>
</dbReference>
<proteinExistence type="inferred from homology"/>
<evidence type="ECO:0000256" key="6">
    <source>
        <dbReference type="ARBA" id="ARBA00022989"/>
    </source>
</evidence>
<protein>
    <submittedName>
        <fullName evidence="12">Exopolysaccharide production protein ExoY</fullName>
    </submittedName>
    <submittedName>
        <fullName evidence="11">Sugar transferase</fullName>
    </submittedName>
</protein>
<keyword evidence="8" id="KW-0270">Exopolysaccharide synthesis</keyword>
<comment type="caution">
    <text evidence="11">The sequence shown here is derived from an EMBL/GenBank/DDBJ whole genome shotgun (WGS) entry which is preliminary data.</text>
</comment>
<keyword evidence="4 11" id="KW-0808">Transferase</keyword>